<feature type="binding site" evidence="6">
    <location>
        <position position="330"/>
    </location>
    <ligand>
        <name>Mg(2+)</name>
        <dbReference type="ChEBI" id="CHEBI:18420"/>
    </ligand>
</feature>
<keyword evidence="2 6" id="KW-0479">Metal-binding</keyword>
<dbReference type="InterPro" id="IPR036412">
    <property type="entry name" value="HAD-like_sf"/>
</dbReference>
<dbReference type="NCBIfam" id="TIGR02244">
    <property type="entry name" value="HAD-IG-Ncltidse"/>
    <property type="match status" value="1"/>
</dbReference>
<feature type="binding site" evidence="6">
    <location>
        <position position="30"/>
    </location>
    <ligand>
        <name>Mg(2+)</name>
        <dbReference type="ChEBI" id="CHEBI:18420"/>
    </ligand>
</feature>
<keyword evidence="9" id="KW-1185">Reference proteome</keyword>
<dbReference type="GO" id="GO:0046085">
    <property type="term" value="P:adenosine metabolic process"/>
    <property type="evidence" value="ECO:0007669"/>
    <property type="project" value="TreeGrafter"/>
</dbReference>
<dbReference type="InterPro" id="IPR016695">
    <property type="entry name" value="Pur_nucleotidase"/>
</dbReference>
<reference evidence="8" key="3">
    <citation type="submission" date="2025-09" db="UniProtKB">
        <authorList>
            <consortium name="Ensembl"/>
        </authorList>
    </citation>
    <scope>IDENTIFICATION</scope>
</reference>
<dbReference type="GeneTree" id="ENSGT00940000163289"/>
<feature type="active site" description="Nucleophile" evidence="5">
    <location>
        <position position="30"/>
    </location>
</feature>
<evidence type="ECO:0000256" key="5">
    <source>
        <dbReference type="PIRSR" id="PIRSR017434-1"/>
    </source>
</evidence>
<dbReference type="GO" id="GO:0005524">
    <property type="term" value="F:ATP binding"/>
    <property type="evidence" value="ECO:0007669"/>
    <property type="project" value="UniProtKB-KW"/>
</dbReference>
<protein>
    <recommendedName>
        <fullName evidence="10">5'-nucleotidase, cytosolic IIb</fullName>
    </recommendedName>
</protein>
<evidence type="ECO:0000313" key="9">
    <source>
        <dbReference type="Proteomes" id="UP000265040"/>
    </source>
</evidence>
<comment type="cofactor">
    <cofactor evidence="6">
        <name>Mg(2+)</name>
        <dbReference type="ChEBI" id="CHEBI:18420"/>
    </cofactor>
    <text evidence="6">Binds 1 Mg(2+) ion per subunit.</text>
</comment>
<comment type="similarity">
    <text evidence="1">Belongs to the 5'(3')-deoxyribonucleotidase family.</text>
</comment>
<feature type="binding site" evidence="6">
    <location>
        <position position="32"/>
    </location>
    <ligand>
        <name>GMP</name>
        <dbReference type="ChEBI" id="CHEBI:58115"/>
    </ligand>
</feature>
<dbReference type="GO" id="GO:0046872">
    <property type="term" value="F:metal ion binding"/>
    <property type="evidence" value="ECO:0007669"/>
    <property type="project" value="UniProtKB-KW"/>
</dbReference>
<organism evidence="8 9">
    <name type="scientific">Anabas testudineus</name>
    <name type="common">Climbing perch</name>
    <name type="synonym">Anthias testudineus</name>
    <dbReference type="NCBI Taxonomy" id="64144"/>
    <lineage>
        <taxon>Eukaryota</taxon>
        <taxon>Metazoa</taxon>
        <taxon>Chordata</taxon>
        <taxon>Craniata</taxon>
        <taxon>Vertebrata</taxon>
        <taxon>Euteleostomi</taxon>
        <taxon>Actinopterygii</taxon>
        <taxon>Neopterygii</taxon>
        <taxon>Teleostei</taxon>
        <taxon>Neoteleostei</taxon>
        <taxon>Acanthomorphata</taxon>
        <taxon>Anabantaria</taxon>
        <taxon>Anabantiformes</taxon>
        <taxon>Anabantoidei</taxon>
        <taxon>Anabantidae</taxon>
        <taxon>Anabas</taxon>
    </lineage>
</organism>
<proteinExistence type="inferred from homology"/>
<evidence type="ECO:0000256" key="3">
    <source>
        <dbReference type="ARBA" id="ARBA00022801"/>
    </source>
</evidence>
<dbReference type="FunFam" id="3.40.50.1000:FF:000021">
    <property type="entry name" value="NT5C2 isoform 1"/>
    <property type="match status" value="1"/>
</dbReference>
<dbReference type="GO" id="GO:0005829">
    <property type="term" value="C:cytosol"/>
    <property type="evidence" value="ECO:0007669"/>
    <property type="project" value="UniProtKB-SubCell"/>
</dbReference>
<dbReference type="Ensembl" id="ENSATET00000043117.2">
    <property type="protein sequence ID" value="ENSATEP00000071856.1"/>
    <property type="gene ID" value="ENSATEG00000020922.3"/>
</dbReference>
<dbReference type="CDD" id="cd07522">
    <property type="entry name" value="HAD_cN-II"/>
    <property type="match status" value="1"/>
</dbReference>
<evidence type="ECO:0000256" key="6">
    <source>
        <dbReference type="PIRSR" id="PIRSR017434-2"/>
    </source>
</evidence>
<feature type="compositionally biased region" description="Acidic residues" evidence="7">
    <location>
        <begin position="504"/>
        <end position="517"/>
    </location>
</feature>
<reference evidence="8" key="2">
    <citation type="submission" date="2025-08" db="UniProtKB">
        <authorList>
            <consortium name="Ensembl"/>
        </authorList>
    </citation>
    <scope>IDENTIFICATION</scope>
</reference>
<dbReference type="PIRSF" id="PIRSF017434">
    <property type="entry name" value="Purine_5'-nucleotidase"/>
    <property type="match status" value="1"/>
</dbReference>
<dbReference type="GO" id="GO:0008253">
    <property type="term" value="F:5'-nucleotidase activity"/>
    <property type="evidence" value="ECO:0007669"/>
    <property type="project" value="UniProtKB-EC"/>
</dbReference>
<evidence type="ECO:0000256" key="4">
    <source>
        <dbReference type="ARBA" id="ARBA00022842"/>
    </source>
</evidence>
<evidence type="ECO:0008006" key="10">
    <source>
        <dbReference type="Google" id="ProtNLM"/>
    </source>
</evidence>
<evidence type="ECO:0000256" key="7">
    <source>
        <dbReference type="SAM" id="MobiDB-lite"/>
    </source>
</evidence>
<accession>A0A7N6C4T3</accession>
<dbReference type="SUPFAM" id="SSF56784">
    <property type="entry name" value="HAD-like"/>
    <property type="match status" value="1"/>
</dbReference>
<dbReference type="InterPro" id="IPR023214">
    <property type="entry name" value="HAD_sf"/>
</dbReference>
<evidence type="ECO:0000256" key="2">
    <source>
        <dbReference type="ARBA" id="ARBA00022723"/>
    </source>
</evidence>
<feature type="active site" description="Proton donor" evidence="5">
    <location>
        <position position="32"/>
    </location>
</feature>
<dbReference type="AlphaFoldDB" id="A0A7N6C4T3"/>
<dbReference type="PANTHER" id="PTHR12103:SF36">
    <property type="entry name" value="CYTOSOLIC PURINE 5'-NUCLEOTIDASE ISOFORM X1"/>
    <property type="match status" value="1"/>
</dbReference>
<keyword evidence="4 6" id="KW-0460">Magnesium</keyword>
<name>A0A7N6C4T3_ANATE</name>
<keyword evidence="3" id="KW-0378">Hydrolase</keyword>
<dbReference type="Proteomes" id="UP000265040">
    <property type="component" value="Chromosome 1"/>
</dbReference>
<dbReference type="Gene3D" id="3.40.50.1000">
    <property type="entry name" value="HAD superfamily/HAD-like"/>
    <property type="match status" value="2"/>
</dbReference>
<dbReference type="GO" id="GO:0050146">
    <property type="term" value="F:nucleoside phosphotransferase activity"/>
    <property type="evidence" value="ECO:0007669"/>
    <property type="project" value="UniProtKB-EC"/>
</dbReference>
<dbReference type="PANTHER" id="PTHR12103">
    <property type="entry name" value="5'-NUCLEOTIDASE DOMAIN-CONTAINING"/>
    <property type="match status" value="1"/>
</dbReference>
<dbReference type="InterPro" id="IPR008380">
    <property type="entry name" value="HAD-SF_hydro_IG_5-nucl"/>
</dbReference>
<sequence length="517" mass="59760">NDSEIGEDENKLVFVNRSLAMEKIKCFGFDMDYTLAVYKSPEYESLGFELTVERLVSIGYPQELLSFVYDPSFPTRGLVFDTMYGNLLKVDAYGNILVCVHGFHFLRGPEIRERYPNKFIQRDDTERFYILNTLFNLPETYLFACLVDFFSNFMSCHATSFWAPHDGDLFMSYKSMFQDVRDAVDWVHFKGTLKEKTVENLEKYVVKDGKLPLLLSRMNEVAKVFLATNSDYKYTDKIMTYLFDFPHGPKPGTSHRPWQSYFDLILVDARKPLFFGEGTVLRQVDTTTGRLKIGTYTGPLQHGIVYSGGSSDIVCDLLGAKGKDIVYIGDHIFGDILKSKKRQGWRTFLVIPELAQELHVWTDKSSLFEELQGLDIFLKVTHDMDMCYGMMGSLFRSGSRQTLFASQVMRYADLYAASFINLLYYPFSYLFRAAHVLMPHESTVEHTHVDIDTESPLATRNRTQCSDCKDLECKRNQLTRSFSEIKPPNLFPQTPQEITHCHDEDDDEEEEEEEEEE</sequence>
<dbReference type="GO" id="GO:0046037">
    <property type="term" value="P:GMP metabolic process"/>
    <property type="evidence" value="ECO:0007669"/>
    <property type="project" value="UniProtKB-ARBA"/>
</dbReference>
<reference evidence="8" key="1">
    <citation type="submission" date="2021-04" db="EMBL/GenBank/DDBJ databases">
        <authorList>
            <consortium name="Wellcome Sanger Institute Data Sharing"/>
        </authorList>
    </citation>
    <scope>NUCLEOTIDE SEQUENCE [LARGE SCALE GENOMIC DNA]</scope>
</reference>
<dbReference type="GO" id="GO:0046040">
    <property type="term" value="P:IMP metabolic process"/>
    <property type="evidence" value="ECO:0007669"/>
    <property type="project" value="TreeGrafter"/>
</dbReference>
<evidence type="ECO:0000256" key="1">
    <source>
        <dbReference type="ARBA" id="ARBA00009589"/>
    </source>
</evidence>
<feature type="region of interest" description="Disordered" evidence="7">
    <location>
        <begin position="485"/>
        <end position="517"/>
    </location>
</feature>
<evidence type="ECO:0000313" key="8">
    <source>
        <dbReference type="Ensembl" id="ENSATEP00000071856.1"/>
    </source>
</evidence>
<dbReference type="Pfam" id="PF05761">
    <property type="entry name" value="5_nucleotid"/>
    <property type="match status" value="2"/>
</dbReference>